<dbReference type="Gene3D" id="2.60.120.10">
    <property type="entry name" value="Jelly Rolls"/>
    <property type="match status" value="1"/>
</dbReference>
<protein>
    <recommendedName>
        <fullName evidence="3">HutD protein</fullName>
    </recommendedName>
</protein>
<gene>
    <name evidence="1" type="ORF">HH304_04805</name>
</gene>
<dbReference type="InterPro" id="IPR010282">
    <property type="entry name" value="Uncharacterised_HutD/Ves"/>
</dbReference>
<dbReference type="Proteomes" id="UP000559010">
    <property type="component" value="Unassembled WGS sequence"/>
</dbReference>
<dbReference type="EMBL" id="JABBNU010000003">
    <property type="protein sequence ID" value="NMM47709.1"/>
    <property type="molecule type" value="Genomic_DNA"/>
</dbReference>
<accession>A0A848J0B8</accession>
<name>A0A848J0B8_9BACT</name>
<proteinExistence type="predicted"/>
<dbReference type="InterPro" id="IPR011051">
    <property type="entry name" value="RmlC_Cupin_sf"/>
</dbReference>
<evidence type="ECO:0008006" key="3">
    <source>
        <dbReference type="Google" id="ProtNLM"/>
    </source>
</evidence>
<dbReference type="InterPro" id="IPR014710">
    <property type="entry name" value="RmlC-like_jellyroll"/>
</dbReference>
<dbReference type="RefSeq" id="WP_169678507.1">
    <property type="nucleotide sequence ID" value="NZ_JABBNU010000003.1"/>
</dbReference>
<dbReference type="SUPFAM" id="SSF51182">
    <property type="entry name" value="RmlC-like cupins"/>
    <property type="match status" value="1"/>
</dbReference>
<organism evidence="1 2">
    <name type="scientific">Marinigracilibium pacificum</name>
    <dbReference type="NCBI Taxonomy" id="2729599"/>
    <lineage>
        <taxon>Bacteria</taxon>
        <taxon>Pseudomonadati</taxon>
        <taxon>Bacteroidota</taxon>
        <taxon>Cytophagia</taxon>
        <taxon>Cytophagales</taxon>
        <taxon>Flammeovirgaceae</taxon>
        <taxon>Marinigracilibium</taxon>
    </lineage>
</organism>
<keyword evidence="2" id="KW-1185">Reference proteome</keyword>
<reference evidence="1 2" key="1">
    <citation type="submission" date="2020-04" db="EMBL/GenBank/DDBJ databases">
        <title>Flammeovirgaceae bacterium KN852 isolated from deep sea.</title>
        <authorList>
            <person name="Zhang D.-C."/>
        </authorList>
    </citation>
    <scope>NUCLEOTIDE SEQUENCE [LARGE SCALE GENOMIC DNA]</scope>
    <source>
        <strain evidence="1 2">KN852</strain>
    </source>
</reference>
<sequence length="189" mass="21790">MSKHQIKKEHLTTNWAGGKTTELYIYPEDSHYKTGDFLFRISTASIEIEESVFTQLPEVERTLMVLEGQVKLIHKNHHTKVLKPLDSDQFLGEWETNSVGKCIDFNLMCKSGTKGKVKGYNYKENTEHSIKLDGKINFIFLYKGLIEFNDTRLTDSDLLIIKSESLMNKLKALEQSQIVVIYITEVNLE</sequence>
<evidence type="ECO:0000313" key="1">
    <source>
        <dbReference type="EMBL" id="NMM47709.1"/>
    </source>
</evidence>
<dbReference type="PANTHER" id="PTHR37943">
    <property type="entry name" value="PROTEIN VES"/>
    <property type="match status" value="1"/>
</dbReference>
<dbReference type="AlphaFoldDB" id="A0A848J0B8"/>
<dbReference type="Pfam" id="PF05962">
    <property type="entry name" value="HutD"/>
    <property type="match status" value="1"/>
</dbReference>
<evidence type="ECO:0000313" key="2">
    <source>
        <dbReference type="Proteomes" id="UP000559010"/>
    </source>
</evidence>
<comment type="caution">
    <text evidence="1">The sequence shown here is derived from an EMBL/GenBank/DDBJ whole genome shotgun (WGS) entry which is preliminary data.</text>
</comment>
<dbReference type="PANTHER" id="PTHR37943:SF1">
    <property type="entry name" value="PROTEIN VES"/>
    <property type="match status" value="1"/>
</dbReference>